<dbReference type="Proteomes" id="UP000777784">
    <property type="component" value="Unassembled WGS sequence"/>
</dbReference>
<comment type="caution">
    <text evidence="3">The sequence shown here is derived from an EMBL/GenBank/DDBJ whole genome shotgun (WGS) entry which is preliminary data.</text>
</comment>
<gene>
    <name evidence="3" type="primary">VgrG</name>
    <name evidence="3" type="ORF">KJ970_18050</name>
</gene>
<dbReference type="Gene3D" id="3.55.50.10">
    <property type="entry name" value="Baseplate protein-like domains"/>
    <property type="match status" value="1"/>
</dbReference>
<dbReference type="NCBIfam" id="TIGR03361">
    <property type="entry name" value="VI_Rhs_Vgr"/>
    <property type="match status" value="1"/>
</dbReference>
<dbReference type="Gene3D" id="2.40.50.230">
    <property type="entry name" value="Gp5 N-terminal domain"/>
    <property type="match status" value="1"/>
</dbReference>
<dbReference type="InterPro" id="IPR017847">
    <property type="entry name" value="T6SS_RhsGE_Vgr_subset"/>
</dbReference>
<evidence type="ECO:0000313" key="3">
    <source>
        <dbReference type="EMBL" id="MBU2692825.1"/>
    </source>
</evidence>
<comment type="similarity">
    <text evidence="1">Belongs to the VgrG protein family.</text>
</comment>
<reference evidence="3" key="1">
    <citation type="submission" date="2021-05" db="EMBL/GenBank/DDBJ databases">
        <title>Energy efficiency and biological interactions define the core microbiome of deep oligotrophic groundwater.</title>
        <authorList>
            <person name="Mehrshad M."/>
            <person name="Lopez-Fernandez M."/>
            <person name="Bell E."/>
            <person name="Bernier-Latmani R."/>
            <person name="Bertilsson S."/>
            <person name="Dopson M."/>
        </authorList>
    </citation>
    <scope>NUCLEOTIDE SEQUENCE</scope>
    <source>
        <strain evidence="3">Modern_marine.mb.64</strain>
    </source>
</reference>
<evidence type="ECO:0000256" key="1">
    <source>
        <dbReference type="ARBA" id="ARBA00005558"/>
    </source>
</evidence>
<dbReference type="InterPro" id="IPR037026">
    <property type="entry name" value="Vgr_OB-fold_dom_sf"/>
</dbReference>
<dbReference type="Gene3D" id="2.30.110.50">
    <property type="match status" value="1"/>
</dbReference>
<dbReference type="AlphaFoldDB" id="A0A948RXG0"/>
<name>A0A948RXG0_UNCEI</name>
<dbReference type="Gene3D" id="4.10.220.110">
    <property type="match status" value="1"/>
</dbReference>
<dbReference type="NCBIfam" id="TIGR01646">
    <property type="entry name" value="vgr_GE"/>
    <property type="match status" value="1"/>
</dbReference>
<dbReference type="SUPFAM" id="SSF69279">
    <property type="entry name" value="Phage tail proteins"/>
    <property type="match status" value="2"/>
</dbReference>
<evidence type="ECO:0000259" key="2">
    <source>
        <dbReference type="Pfam" id="PF04717"/>
    </source>
</evidence>
<dbReference type="SUPFAM" id="SSF69255">
    <property type="entry name" value="gp5 N-terminal domain-like"/>
    <property type="match status" value="1"/>
</dbReference>
<proteinExistence type="inferred from homology"/>
<dbReference type="InterPro" id="IPR006531">
    <property type="entry name" value="Gp5/Vgr_OB"/>
</dbReference>
<accession>A0A948RXG0</accession>
<dbReference type="EMBL" id="JAHJDP010000100">
    <property type="protein sequence ID" value="MBU2692825.1"/>
    <property type="molecule type" value="Genomic_DNA"/>
</dbReference>
<protein>
    <submittedName>
        <fullName evidence="3">Type VI secretion system tip protein VgrG</fullName>
    </submittedName>
</protein>
<dbReference type="InterPro" id="IPR006533">
    <property type="entry name" value="T6SS_Vgr_RhsGE"/>
</dbReference>
<feature type="domain" description="Gp5/Type VI secretion system Vgr protein OB-fold" evidence="2">
    <location>
        <begin position="392"/>
        <end position="455"/>
    </location>
</feature>
<evidence type="ECO:0000313" key="4">
    <source>
        <dbReference type="Proteomes" id="UP000777784"/>
    </source>
</evidence>
<dbReference type="Pfam" id="PF05954">
    <property type="entry name" value="Phage_GPD"/>
    <property type="match status" value="1"/>
</dbReference>
<dbReference type="Pfam" id="PF04717">
    <property type="entry name" value="Phage_base_V"/>
    <property type="match status" value="1"/>
</dbReference>
<organism evidence="3 4">
    <name type="scientific">Eiseniibacteriota bacterium</name>
    <dbReference type="NCBI Taxonomy" id="2212470"/>
    <lineage>
        <taxon>Bacteria</taxon>
        <taxon>Candidatus Eiseniibacteriota</taxon>
    </lineage>
</organism>
<sequence>MPIPEGVYFAFTAGQLEPSTFNVFGIRGHEAISEPYRFVIELGSSDPDVDATQIIQHPATIEIRRNDDIVQIHGVVLSFEFLEYGKEWKQYHYRAVVVPRLSLLELTSQSRIFLDKDVKTIITEVLEDHGLGAGEDFSIELSETYAVSEYVSQYQENDLNFVQRLMEHEGIFYYFEQGDEHEKLIIADNMSIHTEIPCDDPTLLYREPKGMEPGGETITSLTMRQKALPAEVILKDYNYRTPSKELKSSADILSDGHGKVMEYGAHFKDQSEGDRLAKVRAEEILSQQKIFYGQSGVRACRCGYKFTLEDHYRDSFDIEYLLTEVEHFGQQPSGLGSAALGESGEASYRNEITAIPADVPFRPARRAPRPKFTGTMNAKVDAGGSGQYAEIDDQGRYKIKLPFDLSNLKDGKASRYMRMAQPYAGADYGMHFPLHKGTEVLITFADGDPDRPIIASAVPNPETSTHINSDNQTKAGFVTGGGNMMMMEDTDGSQRIVMGSGDGKTMLRMGSGSDPGVQINWETGGLGAVQGALTSIIDKMMISISVGSWTESAIRAMLTSGLDKGRRSIKDDTLKQGVQSLSKVLDSLLKVLMYKHGIKAGTVLGSTAGQLFAKPGLSLTSHADGSCALKMNKYDATSSGGTIAIDATVAIGLGARFLWLISEMDTHIGSGRAIEMYADGKIYIATPGWKKGPKSTVSMKPEGEITVSGKKFVETNSEEEIRLLTPKKKGGSRLTMKKDGETKLETDKSVSIFTKQKDGKIVLEAEKEICFKVGDNEIKLEKDSISIVTKKTKIKADKSGKIELEAEEEFNIDTKKLVEESDTKIKSSCSTFDFTGSTFKFGSTITAKK</sequence>